<evidence type="ECO:0000313" key="1">
    <source>
        <dbReference type="EMBL" id="SBS88034.1"/>
    </source>
</evidence>
<reference evidence="3 4" key="1">
    <citation type="submission" date="2016-05" db="EMBL/GenBank/DDBJ databases">
        <authorList>
            <person name="Naeem Raeece"/>
        </authorList>
    </citation>
    <scope>NUCLEOTIDE SEQUENCE [LARGE SCALE GENOMIC DNA]</scope>
</reference>
<dbReference type="AlphaFoldDB" id="A0A1A8X2K4"/>
<protein>
    <submittedName>
        <fullName evidence="2">Uncharacterized protein</fullName>
    </submittedName>
</protein>
<dbReference type="EMBL" id="FLQU01000607">
    <property type="protein sequence ID" value="SBS88034.1"/>
    <property type="molecule type" value="Genomic_DNA"/>
</dbReference>
<reference evidence="2" key="2">
    <citation type="submission" date="2016-05" db="EMBL/GenBank/DDBJ databases">
        <authorList>
            <person name="Lavstsen T."/>
            <person name="Jespersen J.S."/>
        </authorList>
    </citation>
    <scope>NUCLEOTIDE SEQUENCE [LARGE SCALE GENOMIC DNA]</scope>
</reference>
<proteinExistence type="predicted"/>
<evidence type="ECO:0000313" key="2">
    <source>
        <dbReference type="EMBL" id="SBS97968.1"/>
    </source>
</evidence>
<dbReference type="EMBL" id="FLQV01000773">
    <property type="protein sequence ID" value="SBS97968.1"/>
    <property type="molecule type" value="Genomic_DNA"/>
</dbReference>
<organism evidence="2 3">
    <name type="scientific">Plasmodium ovale curtisi</name>
    <dbReference type="NCBI Taxonomy" id="864141"/>
    <lineage>
        <taxon>Eukaryota</taxon>
        <taxon>Sar</taxon>
        <taxon>Alveolata</taxon>
        <taxon>Apicomplexa</taxon>
        <taxon>Aconoidasida</taxon>
        <taxon>Haemosporida</taxon>
        <taxon>Plasmodiidae</taxon>
        <taxon>Plasmodium</taxon>
        <taxon>Plasmodium (Plasmodium)</taxon>
    </lineage>
</organism>
<evidence type="ECO:0000313" key="4">
    <source>
        <dbReference type="Proteomes" id="UP000078560"/>
    </source>
</evidence>
<dbReference type="Proteomes" id="UP000078546">
    <property type="component" value="Unassembled WGS sequence"/>
</dbReference>
<sequence>MAKREKGKEYSILGKRAKGCFPISTKVGTLQEYTGKEATPPTRRKPFEDGGYTVGSTLFLKKIIQNSE</sequence>
<accession>A0A1A8X2K4</accession>
<gene>
    <name evidence="2" type="ORF">POVCU1_042420</name>
    <name evidence="1" type="ORF">POVCU2_0045970</name>
</gene>
<evidence type="ECO:0000313" key="3">
    <source>
        <dbReference type="Proteomes" id="UP000078546"/>
    </source>
</evidence>
<name>A0A1A8X2K4_PLAOA</name>
<dbReference type="Proteomes" id="UP000078560">
    <property type="component" value="Unassembled WGS sequence"/>
</dbReference>